<organism evidence="2 3">
    <name type="scientific">Hymenobacter glaciei</name>
    <dbReference type="NCBI Taxonomy" id="877209"/>
    <lineage>
        <taxon>Bacteria</taxon>
        <taxon>Pseudomonadati</taxon>
        <taxon>Bacteroidota</taxon>
        <taxon>Cytophagia</taxon>
        <taxon>Cytophagales</taxon>
        <taxon>Hymenobacteraceae</taxon>
        <taxon>Hymenobacter</taxon>
    </lineage>
</organism>
<comment type="caution">
    <text evidence="2">The sequence shown here is derived from an EMBL/GenBank/DDBJ whole genome shotgun (WGS) entry which is preliminary data.</text>
</comment>
<keyword evidence="1" id="KW-0732">Signal</keyword>
<evidence type="ECO:0000256" key="1">
    <source>
        <dbReference type="SAM" id="SignalP"/>
    </source>
</evidence>
<evidence type="ECO:0008006" key="4">
    <source>
        <dbReference type="Google" id="ProtNLM"/>
    </source>
</evidence>
<keyword evidence="3" id="KW-1185">Reference proteome</keyword>
<protein>
    <recommendedName>
        <fullName evidence="4">DUF2490 domain-containing protein</fullName>
    </recommendedName>
</protein>
<dbReference type="Proteomes" id="UP001501469">
    <property type="component" value="Unassembled WGS sequence"/>
</dbReference>
<accession>A0ABP7UNV8</accession>
<dbReference type="RefSeq" id="WP_345057961.1">
    <property type="nucleotide sequence ID" value="NZ_BAABDK010000030.1"/>
</dbReference>
<name>A0ABP7UNV8_9BACT</name>
<dbReference type="EMBL" id="BAABDK010000030">
    <property type="protein sequence ID" value="GAA4048728.1"/>
    <property type="molecule type" value="Genomic_DNA"/>
</dbReference>
<evidence type="ECO:0000313" key="2">
    <source>
        <dbReference type="EMBL" id="GAA4048728.1"/>
    </source>
</evidence>
<gene>
    <name evidence="2" type="ORF">GCM10022409_39050</name>
</gene>
<dbReference type="Pfam" id="PF10677">
    <property type="entry name" value="DUF2490"/>
    <property type="match status" value="1"/>
</dbReference>
<feature type="signal peptide" evidence="1">
    <location>
        <begin position="1"/>
        <end position="17"/>
    </location>
</feature>
<evidence type="ECO:0000313" key="3">
    <source>
        <dbReference type="Proteomes" id="UP001501469"/>
    </source>
</evidence>
<sequence>MKLLSVLLLLLPVLAPAQTAHQQAYWLRLMVRTRLAPRLTLHSEFDERRFVFPDQQWQFITHQHLHYRASPVWDAALGGTLSWQPQKGISVPERRVFEEVTATLPLPGRLRLVSRLRVEQRWLGQLAGSDLADTWQYRLRYRGRLQLDYQLNATWKFRASDELLLHPDSFDQNRLYAGAERQLGAGFAAELGYLHIWQQRPAGAGYYARDVLRLTLYKDLSALAAR</sequence>
<proteinExistence type="predicted"/>
<reference evidence="3" key="1">
    <citation type="journal article" date="2019" name="Int. J. Syst. Evol. Microbiol.">
        <title>The Global Catalogue of Microorganisms (GCM) 10K type strain sequencing project: providing services to taxonomists for standard genome sequencing and annotation.</title>
        <authorList>
            <consortium name="The Broad Institute Genomics Platform"/>
            <consortium name="The Broad Institute Genome Sequencing Center for Infectious Disease"/>
            <person name="Wu L."/>
            <person name="Ma J."/>
        </authorList>
    </citation>
    <scope>NUCLEOTIDE SEQUENCE [LARGE SCALE GENOMIC DNA]</scope>
    <source>
        <strain evidence="3">JCM 17225</strain>
    </source>
</reference>
<feature type="chain" id="PRO_5046886698" description="DUF2490 domain-containing protein" evidence="1">
    <location>
        <begin position="18"/>
        <end position="226"/>
    </location>
</feature>
<dbReference type="InterPro" id="IPR019619">
    <property type="entry name" value="DUF2490"/>
</dbReference>